<proteinExistence type="inferred from homology"/>
<dbReference type="PANTHER" id="PTHR16166:SF93">
    <property type="entry name" value="INTERMEMBRANE LIPID TRANSFER PROTEIN VPS13"/>
    <property type="match status" value="1"/>
</dbReference>
<dbReference type="Proteomes" id="UP000747399">
    <property type="component" value="Unassembled WGS sequence"/>
</dbReference>
<dbReference type="GO" id="GO:0045053">
    <property type="term" value="P:protein retention in Golgi apparatus"/>
    <property type="evidence" value="ECO:0007669"/>
    <property type="project" value="TreeGrafter"/>
</dbReference>
<dbReference type="GO" id="GO:0006623">
    <property type="term" value="P:protein targeting to vacuole"/>
    <property type="evidence" value="ECO:0007669"/>
    <property type="project" value="TreeGrafter"/>
</dbReference>
<comment type="similarity">
    <text evidence="1">Belongs to the VPS13 family.</text>
</comment>
<sequence length="621" mass="64466">AKGVLAGAAGIITKPVEGAERGGVTGFLGGLAKGLVGAAVNPVSGALAAVSKVTEGFDATRRNLTGVVTGVRRQGVGRKRLQRAFTGDNVLRPFNLHTALGQALLHSVAAWMSPGGAAAAAGRGAAVAAAGSDPRVGYAGGGSSGLLGLGAGLPLVGALPSVRGAVGSRPDLRRDRYEQHWLLPGAVVLMITDRRVLAMRAPEFCTLQERALAGDVAHVTDVPSNDAVVLWQLPWPELLSAELAWFQKDSDKALTIGSGSSARLRQYGAKPHQDLSAEAYGDMYGPSSSGGRKVPPDGLMMHRKDKLEDDRLLYEVHCIPGSFIATEIRNRLQEVRYRCYLLPRQQERGWRDSQPQQVQLAAAAMAAAAAAAAGCGGGGGAAPSGGSRVAFMLSSSSSSAAAAAAGGPSASGGSLTHRSPGGPDVVLMPDTMLSQDFKFVWAATGGRASGGRSMSVWRPVGPPGYVALGDVAVTGREAPRPVRLYKDAPALAAAAVNASGSGDAPASEAPRLATPVGYNLIFRDTAKPPMTVWRPEAPTGYVGMGCVIWPEVEEPPLALVRCMRKDLVAPGRVFDSPVWAGGSSDNPYWRCSLWPVDCPAGTFVAVQFDAKRPSRVYQAVF</sequence>
<evidence type="ECO:0000256" key="2">
    <source>
        <dbReference type="SAM" id="MobiDB-lite"/>
    </source>
</evidence>
<evidence type="ECO:0008006" key="5">
    <source>
        <dbReference type="Google" id="ProtNLM"/>
    </source>
</evidence>
<keyword evidence="4" id="KW-1185">Reference proteome</keyword>
<evidence type="ECO:0000313" key="3">
    <source>
        <dbReference type="EMBL" id="GIL66051.1"/>
    </source>
</evidence>
<dbReference type="PANTHER" id="PTHR16166">
    <property type="entry name" value="VACUOLAR PROTEIN SORTING-ASSOCIATED PROTEIN VPS13"/>
    <property type="match status" value="1"/>
</dbReference>
<feature type="region of interest" description="Disordered" evidence="2">
    <location>
        <begin position="279"/>
        <end position="298"/>
    </location>
</feature>
<comment type="caution">
    <text evidence="3">The sequence shown here is derived from an EMBL/GenBank/DDBJ whole genome shotgun (WGS) entry which is preliminary data.</text>
</comment>
<feature type="region of interest" description="Disordered" evidence="2">
    <location>
        <begin position="402"/>
        <end position="423"/>
    </location>
</feature>
<accession>A0A8J4FCD8</accession>
<organism evidence="3 4">
    <name type="scientific">Volvox africanus</name>
    <dbReference type="NCBI Taxonomy" id="51714"/>
    <lineage>
        <taxon>Eukaryota</taxon>
        <taxon>Viridiplantae</taxon>
        <taxon>Chlorophyta</taxon>
        <taxon>core chlorophytes</taxon>
        <taxon>Chlorophyceae</taxon>
        <taxon>CS clade</taxon>
        <taxon>Chlamydomonadales</taxon>
        <taxon>Volvocaceae</taxon>
        <taxon>Volvox</taxon>
    </lineage>
</organism>
<dbReference type="Pfam" id="PF06101">
    <property type="entry name" value="Vps62"/>
    <property type="match status" value="1"/>
</dbReference>
<feature type="compositionally biased region" description="Low complexity" evidence="2">
    <location>
        <begin position="402"/>
        <end position="414"/>
    </location>
</feature>
<evidence type="ECO:0000313" key="4">
    <source>
        <dbReference type="Proteomes" id="UP000747399"/>
    </source>
</evidence>
<name>A0A8J4FCD8_9CHLO</name>
<gene>
    <name evidence="3" type="ORF">Vafri_19599</name>
</gene>
<reference evidence="3" key="1">
    <citation type="journal article" date="2021" name="Proc. Natl. Acad. Sci. U.S.A.">
        <title>Three genomes in the algal genus Volvox reveal the fate of a haploid sex-determining region after a transition to homothallism.</title>
        <authorList>
            <person name="Yamamoto K."/>
            <person name="Hamaji T."/>
            <person name="Kawai-Toyooka H."/>
            <person name="Matsuzaki R."/>
            <person name="Takahashi F."/>
            <person name="Nishimura Y."/>
            <person name="Kawachi M."/>
            <person name="Noguchi H."/>
            <person name="Minakuchi Y."/>
            <person name="Umen J.G."/>
            <person name="Toyoda A."/>
            <person name="Nozaki H."/>
        </authorList>
    </citation>
    <scope>NUCLEOTIDE SEQUENCE</scope>
    <source>
        <strain evidence="3">NIES-3780</strain>
    </source>
</reference>
<dbReference type="InterPro" id="IPR009291">
    <property type="entry name" value="Vps62"/>
</dbReference>
<dbReference type="InterPro" id="IPR026847">
    <property type="entry name" value="VPS13"/>
</dbReference>
<protein>
    <recommendedName>
        <fullName evidence="5">Vacuolar protein sorting-associated protein 13 DH-like domain-containing protein</fullName>
    </recommendedName>
</protein>
<dbReference type="EMBL" id="BNCO01000080">
    <property type="protein sequence ID" value="GIL66051.1"/>
    <property type="molecule type" value="Genomic_DNA"/>
</dbReference>
<feature type="non-terminal residue" evidence="3">
    <location>
        <position position="621"/>
    </location>
</feature>
<dbReference type="AlphaFoldDB" id="A0A8J4FCD8"/>
<evidence type="ECO:0000256" key="1">
    <source>
        <dbReference type="ARBA" id="ARBA00006545"/>
    </source>
</evidence>